<dbReference type="Proteomes" id="UP000075884">
    <property type="component" value="Unassembled WGS sequence"/>
</dbReference>
<evidence type="ECO:0000313" key="2">
    <source>
        <dbReference type="EnsemblMetazoa" id="ADIR009370-PA"/>
    </source>
</evidence>
<protein>
    <recommendedName>
        <fullName evidence="4">Secreted protein</fullName>
    </recommendedName>
</protein>
<proteinExistence type="predicted"/>
<evidence type="ECO:0008006" key="4">
    <source>
        <dbReference type="Google" id="ProtNLM"/>
    </source>
</evidence>
<keyword evidence="3" id="KW-1185">Reference proteome</keyword>
<accession>A0A182NNY5</accession>
<feature type="chain" id="PRO_5008130287" description="Secreted protein" evidence="1">
    <location>
        <begin position="26"/>
        <end position="515"/>
    </location>
</feature>
<reference evidence="2" key="2">
    <citation type="submission" date="2020-05" db="UniProtKB">
        <authorList>
            <consortium name="EnsemblMetazoa"/>
        </authorList>
    </citation>
    <scope>IDENTIFICATION</scope>
    <source>
        <strain evidence="2">WRAIR2</strain>
    </source>
</reference>
<keyword evidence="1" id="KW-0732">Signal</keyword>
<dbReference type="VEuPathDB" id="VectorBase:ADIR009370"/>
<reference evidence="3" key="1">
    <citation type="submission" date="2013-03" db="EMBL/GenBank/DDBJ databases">
        <title>The Genome Sequence of Anopheles dirus WRAIR2.</title>
        <authorList>
            <consortium name="The Broad Institute Genomics Platform"/>
            <person name="Neafsey D.E."/>
            <person name="Walton C."/>
            <person name="Walker B."/>
            <person name="Young S.K."/>
            <person name="Zeng Q."/>
            <person name="Gargeya S."/>
            <person name="Fitzgerald M."/>
            <person name="Haas B."/>
            <person name="Abouelleil A."/>
            <person name="Allen A.W."/>
            <person name="Alvarado L."/>
            <person name="Arachchi H.M."/>
            <person name="Berlin A.M."/>
            <person name="Chapman S.B."/>
            <person name="Gainer-Dewar J."/>
            <person name="Goldberg J."/>
            <person name="Griggs A."/>
            <person name="Gujja S."/>
            <person name="Hansen M."/>
            <person name="Howarth C."/>
            <person name="Imamovic A."/>
            <person name="Ireland A."/>
            <person name="Larimer J."/>
            <person name="McCowan C."/>
            <person name="Murphy C."/>
            <person name="Pearson M."/>
            <person name="Poon T.W."/>
            <person name="Priest M."/>
            <person name="Roberts A."/>
            <person name="Saif S."/>
            <person name="Shea T."/>
            <person name="Sisk P."/>
            <person name="Sykes S."/>
            <person name="Wortman J."/>
            <person name="Nusbaum C."/>
            <person name="Birren B."/>
        </authorList>
    </citation>
    <scope>NUCLEOTIDE SEQUENCE [LARGE SCALE GENOMIC DNA]</scope>
    <source>
        <strain evidence="3">WRAIR2</strain>
    </source>
</reference>
<dbReference type="EnsemblMetazoa" id="ADIR009370-RA">
    <property type="protein sequence ID" value="ADIR009370-PA"/>
    <property type="gene ID" value="ADIR009370"/>
</dbReference>
<name>A0A182NNY5_9DIPT</name>
<dbReference type="AlphaFoldDB" id="A0A182NNY5"/>
<feature type="signal peptide" evidence="1">
    <location>
        <begin position="1"/>
        <end position="25"/>
    </location>
</feature>
<evidence type="ECO:0000313" key="3">
    <source>
        <dbReference type="Proteomes" id="UP000075884"/>
    </source>
</evidence>
<organism evidence="2 3">
    <name type="scientific">Anopheles dirus</name>
    <dbReference type="NCBI Taxonomy" id="7168"/>
    <lineage>
        <taxon>Eukaryota</taxon>
        <taxon>Metazoa</taxon>
        <taxon>Ecdysozoa</taxon>
        <taxon>Arthropoda</taxon>
        <taxon>Hexapoda</taxon>
        <taxon>Insecta</taxon>
        <taxon>Pterygota</taxon>
        <taxon>Neoptera</taxon>
        <taxon>Endopterygota</taxon>
        <taxon>Diptera</taxon>
        <taxon>Nematocera</taxon>
        <taxon>Culicoidea</taxon>
        <taxon>Culicidae</taxon>
        <taxon>Anophelinae</taxon>
        <taxon>Anopheles</taxon>
    </lineage>
</organism>
<evidence type="ECO:0000256" key="1">
    <source>
        <dbReference type="SAM" id="SignalP"/>
    </source>
</evidence>
<sequence length="515" mass="55360">MNLRSEPLRLAAVWALFMSLQMAGATPFFGVSVQGGFQTEADVAVSARAVGLAVQSSQQAMVSFTEKLPLSTGTHNRTAGAVLQLYGIVVSNIVTLTDAISWAAVNTTNTPTDVFAALETAFTKAFVVLQSDASKPIASIAAYSPGNGSLLGASWDTILLILADIRSTLAAFNRTIVTLPSPVTAKQVFEKLTKSQIATIIGALDALRIQVTVVTGKLKETATLLTDADTLMSSYISMLAQAFSNVDYSLSSMFNSLTARSADFFKQFRASGPAVSSEWLTFFNKIKYFKDDAIAVAANDIQTATYALVSKHLEAIAILEPNIDERLQLLVSTATDTVLEAAQNLLFTTYRVLDSAMRRIPTVPSSRGKSCATDFISPYVQYLSSNMAPCLTGCIAWTAAQSDTVLQGQLRSIDALVRDRKAYINMWNNAINGITNTTVLYSRSLAVAKLLTQTSTHEQDTLQPALASAFSYYAQLVSNLEAVLNRAKLCVTVKSAELSAQLIMASINFNTCIDS</sequence>